<dbReference type="AlphaFoldDB" id="A0A3M7SU76"/>
<dbReference type="Gene3D" id="2.60.210.10">
    <property type="entry name" value="Apoptosis, Tumor Necrosis Factor Receptor Associated Protein 2, Chain A"/>
    <property type="match status" value="1"/>
</dbReference>
<keyword evidence="2" id="KW-1185">Reference proteome</keyword>
<dbReference type="EMBL" id="REGN01000772">
    <property type="protein sequence ID" value="RNA39259.1"/>
    <property type="molecule type" value="Genomic_DNA"/>
</dbReference>
<sequence length="485" mass="56991">MDDISISLPCGFSAKYNEIYNSNAKFPCPVCNSHNLMRQECLDMTRNKLVINELHLNQKKNIFQQCLKNIEICKSDPKSSIDENYQNLKNQLDIRREEIKLIVVKKIDEYYEDLIKIMEEEKETKLKEFNTRIQQIPSLEKEIMDFKIENTTDMTKKLDIIDDFSDKIENGITFLNKVKNDLETNKWIFNPGDESLDIKGLFGKLDWKEETKVIQKTDHLNKMDNVRVILPCGFSVKYKDILNKSEPFPCPACEMHDITRQECLNMARNRLVLIEKSFELKKKLYKELLIEFDNYKNEPKIFLDESYDSLKKEVNLRRKNTKDLLNRMIDVYHDGLLKKIDSERDLKIDELNEKIQQTETLVLATLNIDKNLDIGSKLEFYKNNRKKIDKKDECMGFFLDFNSLVDTNEFSLKVNAVLSLEHKSDSNKNLDRTLTFFFTKKTEKHGCSFTTMNEILNSKNGYYDADADLISLKALIKTEFAPKIQ</sequence>
<dbReference type="Proteomes" id="UP000276133">
    <property type="component" value="Unassembled WGS sequence"/>
</dbReference>
<proteinExistence type="predicted"/>
<reference evidence="1 2" key="1">
    <citation type="journal article" date="2018" name="Sci. Rep.">
        <title>Genomic signatures of local adaptation to the degree of environmental predictability in rotifers.</title>
        <authorList>
            <person name="Franch-Gras L."/>
            <person name="Hahn C."/>
            <person name="Garcia-Roger E.M."/>
            <person name="Carmona M.J."/>
            <person name="Serra M."/>
            <person name="Gomez A."/>
        </authorList>
    </citation>
    <scope>NUCLEOTIDE SEQUENCE [LARGE SCALE GENOMIC DNA]</scope>
    <source>
        <strain evidence="1">HYR1</strain>
    </source>
</reference>
<name>A0A3M7SU76_BRAPC</name>
<evidence type="ECO:0000313" key="1">
    <source>
        <dbReference type="EMBL" id="RNA39259.1"/>
    </source>
</evidence>
<evidence type="ECO:0000313" key="2">
    <source>
        <dbReference type="Proteomes" id="UP000276133"/>
    </source>
</evidence>
<gene>
    <name evidence="1" type="ORF">BpHYR1_025643</name>
</gene>
<accession>A0A3M7SU76</accession>
<comment type="caution">
    <text evidence="1">The sequence shown here is derived from an EMBL/GenBank/DDBJ whole genome shotgun (WGS) entry which is preliminary data.</text>
</comment>
<protein>
    <submittedName>
        <fullName evidence="1">Uncharacterized protein</fullName>
    </submittedName>
</protein>
<organism evidence="1 2">
    <name type="scientific">Brachionus plicatilis</name>
    <name type="common">Marine rotifer</name>
    <name type="synonym">Brachionus muelleri</name>
    <dbReference type="NCBI Taxonomy" id="10195"/>
    <lineage>
        <taxon>Eukaryota</taxon>
        <taxon>Metazoa</taxon>
        <taxon>Spiralia</taxon>
        <taxon>Gnathifera</taxon>
        <taxon>Rotifera</taxon>
        <taxon>Eurotatoria</taxon>
        <taxon>Monogononta</taxon>
        <taxon>Pseudotrocha</taxon>
        <taxon>Ploima</taxon>
        <taxon>Brachionidae</taxon>
        <taxon>Brachionus</taxon>
    </lineage>
</organism>
<dbReference type="InterPro" id="IPR008974">
    <property type="entry name" value="TRAF-like"/>
</dbReference>